<dbReference type="Proteomes" id="UP000323386">
    <property type="component" value="Unassembled WGS sequence"/>
</dbReference>
<evidence type="ECO:0000256" key="4">
    <source>
        <dbReference type="ARBA" id="ARBA00022723"/>
    </source>
</evidence>
<dbReference type="PRINTS" id="PR00463">
    <property type="entry name" value="EP450I"/>
</dbReference>
<evidence type="ECO:0000256" key="6">
    <source>
        <dbReference type="ARBA" id="ARBA00023004"/>
    </source>
</evidence>
<evidence type="ECO:0000256" key="1">
    <source>
        <dbReference type="ARBA" id="ARBA00001971"/>
    </source>
</evidence>
<dbReference type="Gene3D" id="1.10.630.10">
    <property type="entry name" value="Cytochrome P450"/>
    <property type="match status" value="1"/>
</dbReference>
<dbReference type="InterPro" id="IPR001128">
    <property type="entry name" value="Cyt_P450"/>
</dbReference>
<sequence>MVEADILSYGRAAVEWSTSSLAHLAVTLLAVVAAVVVVPFFQRTHLIGIPGPLAAKFSDFWLLRTAMNGHRFQSVHEQHQKYGTFVRIAPNHVSIAHHDALNPVYGHGTGTLKPEYYDAFVPPRPFPRGLFNTRDRAEHTRKRKIVSHTFAPKTITAFEPFIRREIQMLLDRWDEFCAKAKDEQKEGPRPGTKGRAWLDVLMWLNFFAFDAIGDLAFGSTFGMLEKGVDEAKVEYEDSDGNKKVDYCSAVTIINERGEFSGTMGLAPTWMRPYLLKLPWFERRLRSVKKLTGIALARVNDRLQNGSEREDLLAKLQSAKDDRGEPMGKMELTAEALTQLIAGSDTTSNSSCAIVYHLATHPDKMRKLQAELDEELKHSEDVPLHSDVQELPYLQAVLSESLRYHSTSAIGLPRVIPAGGATVCGKFFPAGTTLSVPAYTVHREKEVYGDDAEEYNPDRWLAPDARKNFDKAFIPFSVGPRACVGRNVAMMELSLLIAAIFRRYDIVLAEPDKDLPTFEGFLRKPTILIAGLKRRE</sequence>
<dbReference type="EMBL" id="OOIP01000001">
    <property type="protein sequence ID" value="SPO34850.1"/>
    <property type="molecule type" value="Genomic_DNA"/>
</dbReference>
<evidence type="ECO:0000256" key="7">
    <source>
        <dbReference type="ARBA" id="ARBA00023033"/>
    </source>
</evidence>
<evidence type="ECO:0000256" key="9">
    <source>
        <dbReference type="RuleBase" id="RU000461"/>
    </source>
</evidence>
<dbReference type="GO" id="GO:0004497">
    <property type="term" value="F:monooxygenase activity"/>
    <property type="evidence" value="ECO:0007669"/>
    <property type="project" value="UniProtKB-KW"/>
</dbReference>
<accession>A0A5C3ESM1</accession>
<comment type="cofactor">
    <cofactor evidence="1 8">
        <name>heme</name>
        <dbReference type="ChEBI" id="CHEBI:30413"/>
    </cofactor>
</comment>
<feature type="transmembrane region" description="Helical" evidence="10">
    <location>
        <begin position="20"/>
        <end position="41"/>
    </location>
</feature>
<evidence type="ECO:0000256" key="8">
    <source>
        <dbReference type="PIRSR" id="PIRSR602401-1"/>
    </source>
</evidence>
<proteinExistence type="inferred from homology"/>
<keyword evidence="10" id="KW-0472">Membrane</keyword>
<dbReference type="InterPro" id="IPR017972">
    <property type="entry name" value="Cyt_P450_CS"/>
</dbReference>
<keyword evidence="3 8" id="KW-0349">Heme</keyword>
<dbReference type="Pfam" id="PF00067">
    <property type="entry name" value="p450"/>
    <property type="match status" value="1"/>
</dbReference>
<dbReference type="PROSITE" id="PS00086">
    <property type="entry name" value="CYTOCHROME_P450"/>
    <property type="match status" value="1"/>
</dbReference>
<dbReference type="GO" id="GO:0020037">
    <property type="term" value="F:heme binding"/>
    <property type="evidence" value="ECO:0007669"/>
    <property type="project" value="InterPro"/>
</dbReference>
<evidence type="ECO:0000256" key="3">
    <source>
        <dbReference type="ARBA" id="ARBA00022617"/>
    </source>
</evidence>
<keyword evidence="10" id="KW-1133">Transmembrane helix</keyword>
<dbReference type="PANTHER" id="PTHR24305">
    <property type="entry name" value="CYTOCHROME P450"/>
    <property type="match status" value="1"/>
</dbReference>
<comment type="similarity">
    <text evidence="2 9">Belongs to the cytochrome P450 family.</text>
</comment>
<protein>
    <submittedName>
        <fullName evidence="11">Probable Benzoate 4-monooxygenase cytochrome P450</fullName>
    </submittedName>
</protein>
<dbReference type="PRINTS" id="PR00385">
    <property type="entry name" value="P450"/>
</dbReference>
<dbReference type="InterPro" id="IPR002401">
    <property type="entry name" value="Cyt_P450_E_grp-I"/>
</dbReference>
<dbReference type="GO" id="GO:0005506">
    <property type="term" value="F:iron ion binding"/>
    <property type="evidence" value="ECO:0007669"/>
    <property type="project" value="InterPro"/>
</dbReference>
<evidence type="ECO:0000313" key="11">
    <source>
        <dbReference type="EMBL" id="SPO34850.1"/>
    </source>
</evidence>
<dbReference type="OrthoDB" id="1470350at2759"/>
<feature type="binding site" description="axial binding residue" evidence="8">
    <location>
        <position position="482"/>
    </location>
    <ligand>
        <name>heme</name>
        <dbReference type="ChEBI" id="CHEBI:30413"/>
    </ligand>
    <ligandPart>
        <name>Fe</name>
        <dbReference type="ChEBI" id="CHEBI:18248"/>
    </ligandPart>
</feature>
<reference evidence="11 12" key="1">
    <citation type="submission" date="2018-03" db="EMBL/GenBank/DDBJ databases">
        <authorList>
            <person name="Guldener U."/>
        </authorList>
    </citation>
    <scope>NUCLEOTIDE SEQUENCE [LARGE SCALE GENOMIC DNA]</scope>
    <source>
        <strain evidence="11 12">DAOM196992</strain>
    </source>
</reference>
<name>A0A5C3ESM1_9BASI</name>
<keyword evidence="6 8" id="KW-0408">Iron</keyword>
<dbReference type="GO" id="GO:0016705">
    <property type="term" value="F:oxidoreductase activity, acting on paired donors, with incorporation or reduction of molecular oxygen"/>
    <property type="evidence" value="ECO:0007669"/>
    <property type="project" value="InterPro"/>
</dbReference>
<gene>
    <name evidence="11" type="ORF">PSFLO_00321</name>
</gene>
<keyword evidence="4 8" id="KW-0479">Metal-binding</keyword>
<evidence type="ECO:0000256" key="2">
    <source>
        <dbReference type="ARBA" id="ARBA00010617"/>
    </source>
</evidence>
<evidence type="ECO:0000256" key="10">
    <source>
        <dbReference type="SAM" id="Phobius"/>
    </source>
</evidence>
<keyword evidence="7 9" id="KW-0503">Monooxygenase</keyword>
<dbReference type="PANTHER" id="PTHR24305:SF29">
    <property type="entry name" value="BENZOATE-PARA-HYDROXYLASE"/>
    <property type="match status" value="1"/>
</dbReference>
<keyword evidence="12" id="KW-1185">Reference proteome</keyword>
<evidence type="ECO:0000256" key="5">
    <source>
        <dbReference type="ARBA" id="ARBA00023002"/>
    </source>
</evidence>
<dbReference type="AlphaFoldDB" id="A0A5C3ESM1"/>
<evidence type="ECO:0000313" key="12">
    <source>
        <dbReference type="Proteomes" id="UP000323386"/>
    </source>
</evidence>
<dbReference type="CDD" id="cd11061">
    <property type="entry name" value="CYP67-like"/>
    <property type="match status" value="1"/>
</dbReference>
<organism evidence="11 12">
    <name type="scientific">Pseudozyma flocculosa</name>
    <dbReference type="NCBI Taxonomy" id="84751"/>
    <lineage>
        <taxon>Eukaryota</taxon>
        <taxon>Fungi</taxon>
        <taxon>Dikarya</taxon>
        <taxon>Basidiomycota</taxon>
        <taxon>Ustilaginomycotina</taxon>
        <taxon>Ustilaginomycetes</taxon>
        <taxon>Ustilaginales</taxon>
        <taxon>Ustilaginaceae</taxon>
        <taxon>Pseudozyma</taxon>
    </lineage>
</organism>
<dbReference type="InterPro" id="IPR050121">
    <property type="entry name" value="Cytochrome_P450_monoxygenase"/>
</dbReference>
<dbReference type="SUPFAM" id="SSF48264">
    <property type="entry name" value="Cytochrome P450"/>
    <property type="match status" value="1"/>
</dbReference>
<keyword evidence="10" id="KW-0812">Transmembrane</keyword>
<keyword evidence="5 9" id="KW-0560">Oxidoreductase</keyword>
<dbReference type="InterPro" id="IPR036396">
    <property type="entry name" value="Cyt_P450_sf"/>
</dbReference>